<evidence type="ECO:0008006" key="3">
    <source>
        <dbReference type="Google" id="ProtNLM"/>
    </source>
</evidence>
<accession>A0A915YDG6</accession>
<name>A0A915YDG6_9BACT</name>
<dbReference type="PROSITE" id="PS51257">
    <property type="entry name" value="PROKAR_LIPOPROTEIN"/>
    <property type="match status" value="1"/>
</dbReference>
<organism evidence="1 2">
    <name type="scientific">Aureispira anguillae</name>
    <dbReference type="NCBI Taxonomy" id="2864201"/>
    <lineage>
        <taxon>Bacteria</taxon>
        <taxon>Pseudomonadati</taxon>
        <taxon>Bacteroidota</taxon>
        <taxon>Saprospiria</taxon>
        <taxon>Saprospirales</taxon>
        <taxon>Saprospiraceae</taxon>
        <taxon>Aureispira</taxon>
    </lineage>
</organism>
<reference evidence="1" key="1">
    <citation type="submission" date="2022-09" db="EMBL/GenBank/DDBJ databases">
        <title>Aureispira anguillicida sp. nov., isolated from Leptocephalus of Japanese eel Anguilla japonica.</title>
        <authorList>
            <person name="Yuasa K."/>
            <person name="Mekata T."/>
            <person name="Ikunari K."/>
        </authorList>
    </citation>
    <scope>NUCLEOTIDE SEQUENCE</scope>
    <source>
        <strain evidence="1">EL160426</strain>
    </source>
</reference>
<evidence type="ECO:0000313" key="1">
    <source>
        <dbReference type="EMBL" id="BDS11028.1"/>
    </source>
</evidence>
<dbReference type="EMBL" id="AP026867">
    <property type="protein sequence ID" value="BDS11028.1"/>
    <property type="molecule type" value="Genomic_DNA"/>
</dbReference>
<keyword evidence="2" id="KW-1185">Reference proteome</keyword>
<protein>
    <recommendedName>
        <fullName evidence="3">Lipocalin-like domain-containing protein</fullName>
    </recommendedName>
</protein>
<proteinExistence type="predicted"/>
<dbReference type="KEGG" id="aup:AsAng_0017380"/>
<dbReference type="AlphaFoldDB" id="A0A915YDG6"/>
<dbReference type="RefSeq" id="WP_264792237.1">
    <property type="nucleotide sequence ID" value="NZ_AP026867.1"/>
</dbReference>
<gene>
    <name evidence="1" type="ORF">AsAng_0017380</name>
</gene>
<dbReference type="Proteomes" id="UP001060919">
    <property type="component" value="Chromosome"/>
</dbReference>
<evidence type="ECO:0000313" key="2">
    <source>
        <dbReference type="Proteomes" id="UP001060919"/>
    </source>
</evidence>
<sequence length="162" mass="18236">MKSLFFLILTTTSLLVSCHSPQPTATKTVSTAESTSNTKLTAADFSLLNTRWRVNRPIFFEKDQSTYELKSVDQSQKHAFGHFVTFKEDGSFQGYYSAPCGNDCFTTIKGTYTLNNKTEINIFIESATQSGFCTNPVQFKNHKRGTFTISLQADNNFLLQQL</sequence>